<evidence type="ECO:0000313" key="2">
    <source>
        <dbReference type="Proteomes" id="UP000529637"/>
    </source>
</evidence>
<evidence type="ECO:0000313" key="1">
    <source>
        <dbReference type="EMBL" id="NUZ07422.1"/>
    </source>
</evidence>
<gene>
    <name evidence="1" type="ORF">HQN59_16790</name>
</gene>
<comment type="caution">
    <text evidence="1">The sequence shown here is derived from an EMBL/GenBank/DDBJ whole genome shotgun (WGS) entry which is preliminary data.</text>
</comment>
<dbReference type="AlphaFoldDB" id="A0A7Y6NQC9"/>
<dbReference type="Proteomes" id="UP000529637">
    <property type="component" value="Unassembled WGS sequence"/>
</dbReference>
<dbReference type="Gene3D" id="3.30.1540.10">
    <property type="entry name" value="formyl-coa transferase, domain 3"/>
    <property type="match status" value="1"/>
</dbReference>
<keyword evidence="1" id="KW-0808">Transferase</keyword>
<reference evidence="1 2" key="1">
    <citation type="submission" date="2020-06" db="EMBL/GenBank/DDBJ databases">
        <title>Schlegella sp. ID0723 isolated from air conditioner.</title>
        <authorList>
            <person name="Kim D.Y."/>
            <person name="Kim D.-U."/>
        </authorList>
    </citation>
    <scope>NUCLEOTIDE SEQUENCE [LARGE SCALE GENOMIC DNA]</scope>
    <source>
        <strain evidence="1 2">ID0723</strain>
    </source>
</reference>
<dbReference type="GO" id="GO:0016740">
    <property type="term" value="F:transferase activity"/>
    <property type="evidence" value="ECO:0007669"/>
    <property type="project" value="UniProtKB-KW"/>
</dbReference>
<dbReference type="InterPro" id="IPR044855">
    <property type="entry name" value="CoA-Trfase_III_dom3_sf"/>
</dbReference>
<keyword evidence="2" id="KW-1185">Reference proteome</keyword>
<accession>A0A7Y6NQC9</accession>
<dbReference type="PANTHER" id="PTHR48228:SF5">
    <property type="entry name" value="ALPHA-METHYLACYL-COA RACEMASE"/>
    <property type="match status" value="1"/>
</dbReference>
<dbReference type="EMBL" id="JABWMJ010000008">
    <property type="protein sequence ID" value="NUZ07422.1"/>
    <property type="molecule type" value="Genomic_DNA"/>
</dbReference>
<dbReference type="SUPFAM" id="SSF89796">
    <property type="entry name" value="CoA-transferase family III (CaiB/BaiF)"/>
    <property type="match status" value="1"/>
</dbReference>
<proteinExistence type="predicted"/>
<dbReference type="InterPro" id="IPR003673">
    <property type="entry name" value="CoA-Trfase_fam_III"/>
</dbReference>
<dbReference type="PANTHER" id="PTHR48228">
    <property type="entry name" value="SUCCINYL-COA--D-CITRAMALATE COA-TRANSFERASE"/>
    <property type="match status" value="1"/>
</dbReference>
<dbReference type="InterPro" id="IPR023606">
    <property type="entry name" value="CoA-Trfase_III_dom_1_sf"/>
</dbReference>
<name>A0A7Y6NQC9_9BURK</name>
<dbReference type="InterPro" id="IPR050509">
    <property type="entry name" value="CoA-transferase_III"/>
</dbReference>
<protein>
    <submittedName>
        <fullName evidence="1">CoA transferase</fullName>
    </submittedName>
</protein>
<sequence>MGKGPLAGMKVVEFAGIGPGPMCGMLLADLGAEVLRLDRMVASGLGIERAPQFDLLNRGKRTVSLDLKAAEGIAFARRVVAASDALIEGFRPGTMERLGLGPDVCRAGHPKLVYGRVTGFGQKGPLAQAAGHDLNYIALSGALHAIGREGAAPTPPLNLVGDFGGGGLLLAYGMLAALWRVQRGGEGQVVDAAMVDGAAMLMTSMFGLFGAGAHMAERGNNLLDSGAPHYEVYRCADGAFVSVAPIEAKFRSVLFERLGLPADAMDFNDVSRWPENKARLAAIFATRTRAQWCELLEGSDACFAPVLAPQEAHLHAHNRERDTFVEIAGVRQPAPAPRFEGTPAALPRPPHADDAAAFEQLRRWGIDAGEIEALQRSGLLREGGPPQAAKTCSG</sequence>
<dbReference type="RefSeq" id="WP_176070277.1">
    <property type="nucleotide sequence ID" value="NZ_JABWMJ010000008.1"/>
</dbReference>
<organism evidence="1 2">
    <name type="scientific">Piscinibacter koreensis</name>
    <dbReference type="NCBI Taxonomy" id="2742824"/>
    <lineage>
        <taxon>Bacteria</taxon>
        <taxon>Pseudomonadati</taxon>
        <taxon>Pseudomonadota</taxon>
        <taxon>Betaproteobacteria</taxon>
        <taxon>Burkholderiales</taxon>
        <taxon>Sphaerotilaceae</taxon>
        <taxon>Piscinibacter</taxon>
    </lineage>
</organism>
<dbReference type="Gene3D" id="3.40.50.10540">
    <property type="entry name" value="Crotonobetainyl-coa:carnitine coa-transferase, domain 1"/>
    <property type="match status" value="1"/>
</dbReference>
<dbReference type="Pfam" id="PF02515">
    <property type="entry name" value="CoA_transf_3"/>
    <property type="match status" value="1"/>
</dbReference>